<evidence type="ECO:0000313" key="1">
    <source>
        <dbReference type="EMBL" id="CCQ53820.1"/>
    </source>
</evidence>
<dbReference type="EMBL" id="CAQL01000037">
    <property type="protein sequence ID" value="CCQ53820.1"/>
    <property type="molecule type" value="Genomic_DNA"/>
</dbReference>
<evidence type="ECO:0000313" key="2">
    <source>
        <dbReference type="Proteomes" id="UP000017981"/>
    </source>
</evidence>
<name>T2INQ8_CROWT</name>
<dbReference type="AlphaFoldDB" id="T2INQ8"/>
<organism evidence="1 2">
    <name type="scientific">Crocosphaera watsonii WH 0005</name>
    <dbReference type="NCBI Taxonomy" id="423472"/>
    <lineage>
        <taxon>Bacteria</taxon>
        <taxon>Bacillati</taxon>
        <taxon>Cyanobacteriota</taxon>
        <taxon>Cyanophyceae</taxon>
        <taxon>Oscillatoriophycideae</taxon>
        <taxon>Chroococcales</taxon>
        <taxon>Aphanothecaceae</taxon>
        <taxon>Crocosphaera</taxon>
    </lineage>
</organism>
<proteinExistence type="predicted"/>
<gene>
    <name evidence="1" type="ORF">CWATWH0005_2871</name>
</gene>
<accession>T2INQ8</accession>
<reference evidence="1 2" key="2">
    <citation type="submission" date="2013-09" db="EMBL/GenBank/DDBJ databases">
        <title>Whole genome comparison of six Crocosphaera watsonii strains with differing phenotypes.</title>
        <authorList>
            <person name="Bench S.R."/>
            <person name="Heller P."/>
            <person name="Frank I."/>
            <person name="Arciniega M."/>
            <person name="Shilova I.N."/>
            <person name="Zehr J.P."/>
        </authorList>
    </citation>
    <scope>NUCLEOTIDE SEQUENCE [LARGE SCALE GENOMIC DNA]</scope>
    <source>
        <strain evidence="1 2">WH 0005</strain>
    </source>
</reference>
<reference evidence="1 2" key="1">
    <citation type="submission" date="2013-01" db="EMBL/GenBank/DDBJ databases">
        <authorList>
            <person name="Bench S."/>
        </authorList>
    </citation>
    <scope>NUCLEOTIDE SEQUENCE [LARGE SCALE GENOMIC DNA]</scope>
    <source>
        <strain evidence="1 2">WH 0005</strain>
    </source>
</reference>
<comment type="caution">
    <text evidence="1">The sequence shown here is derived from an EMBL/GenBank/DDBJ whole genome shotgun (WGS) entry which is preliminary data.</text>
</comment>
<sequence>MEKNFFIFFRGGLRSPLTPLIKGGNKVSVRRVWSVESGENITYKL</sequence>
<protein>
    <submittedName>
        <fullName evidence="1">Uncharacterized protein</fullName>
    </submittedName>
</protein>
<dbReference type="Proteomes" id="UP000017981">
    <property type="component" value="Unassembled WGS sequence"/>
</dbReference>